<feature type="transmembrane region" description="Helical" evidence="1">
    <location>
        <begin position="308"/>
        <end position="328"/>
    </location>
</feature>
<protein>
    <recommendedName>
        <fullName evidence="2">Exonuclease VII large subunit C-terminal domain-containing protein</fullName>
    </recommendedName>
</protein>
<organism evidence="3 4">
    <name type="scientific">Paenibacillus apis</name>
    <dbReference type="NCBI Taxonomy" id="1792174"/>
    <lineage>
        <taxon>Bacteria</taxon>
        <taxon>Bacillati</taxon>
        <taxon>Bacillota</taxon>
        <taxon>Bacilli</taxon>
        <taxon>Bacillales</taxon>
        <taxon>Paenibacillaceae</taxon>
        <taxon>Paenibacillus</taxon>
    </lineage>
</organism>
<keyword evidence="1" id="KW-1133">Transmembrane helix</keyword>
<dbReference type="PANTHER" id="PTHR30008">
    <property type="entry name" value="EXODEOXYRIBONUCLEASE 7 LARGE SUBUNIT"/>
    <property type="match status" value="1"/>
</dbReference>
<reference evidence="3" key="1">
    <citation type="submission" date="2021-03" db="EMBL/GenBank/DDBJ databases">
        <title>Antimicrobial resistance genes in bacteria isolated from Japanese honey, and their potential for conferring macrolide and lincosamide resistance in the American foulbrood pathogen Paenibacillus larvae.</title>
        <authorList>
            <person name="Okamoto M."/>
            <person name="Kumagai M."/>
            <person name="Kanamori H."/>
            <person name="Takamatsu D."/>
        </authorList>
    </citation>
    <scope>NUCLEOTIDE SEQUENCE</scope>
    <source>
        <strain evidence="3">J41TS4</strain>
    </source>
</reference>
<keyword evidence="4" id="KW-1185">Reference proteome</keyword>
<evidence type="ECO:0000313" key="3">
    <source>
        <dbReference type="EMBL" id="GIO42284.1"/>
    </source>
</evidence>
<dbReference type="RefSeq" id="WP_301627023.1">
    <property type="nucleotide sequence ID" value="NZ_BORS01000006.1"/>
</dbReference>
<dbReference type="PANTHER" id="PTHR30008:SF0">
    <property type="entry name" value="EXODEOXYRIBONUCLEASE 7 LARGE SUBUNIT"/>
    <property type="match status" value="1"/>
</dbReference>
<keyword evidence="1" id="KW-0472">Membrane</keyword>
<accession>A0A919Y208</accession>
<dbReference type="GO" id="GO:0006308">
    <property type="term" value="P:DNA catabolic process"/>
    <property type="evidence" value="ECO:0007669"/>
    <property type="project" value="InterPro"/>
</dbReference>
<dbReference type="AlphaFoldDB" id="A0A919Y208"/>
<dbReference type="Pfam" id="PF02601">
    <property type="entry name" value="Exonuc_VII_L"/>
    <property type="match status" value="1"/>
</dbReference>
<keyword evidence="1" id="KW-0812">Transmembrane</keyword>
<dbReference type="InterPro" id="IPR020579">
    <property type="entry name" value="Exonuc_VII_lsu_C"/>
</dbReference>
<proteinExistence type="predicted"/>
<evidence type="ECO:0000313" key="4">
    <source>
        <dbReference type="Proteomes" id="UP000678895"/>
    </source>
</evidence>
<dbReference type="EMBL" id="BORS01000006">
    <property type="protein sequence ID" value="GIO42284.1"/>
    <property type="molecule type" value="Genomic_DNA"/>
</dbReference>
<dbReference type="GO" id="GO:0009318">
    <property type="term" value="C:exodeoxyribonuclease VII complex"/>
    <property type="evidence" value="ECO:0007669"/>
    <property type="project" value="InterPro"/>
</dbReference>
<feature type="domain" description="Exonuclease VII large subunit C-terminal" evidence="2">
    <location>
        <begin position="147"/>
        <end position="274"/>
    </location>
</feature>
<evidence type="ECO:0000256" key="1">
    <source>
        <dbReference type="SAM" id="Phobius"/>
    </source>
</evidence>
<gene>
    <name evidence="3" type="ORF">J41TS4_20420</name>
</gene>
<comment type="caution">
    <text evidence="3">The sequence shown here is derived from an EMBL/GenBank/DDBJ whole genome shotgun (WGS) entry which is preliminary data.</text>
</comment>
<evidence type="ECO:0000259" key="2">
    <source>
        <dbReference type="Pfam" id="PF02601"/>
    </source>
</evidence>
<dbReference type="InterPro" id="IPR003753">
    <property type="entry name" value="Exonuc_VII_L"/>
</dbReference>
<dbReference type="Proteomes" id="UP000678895">
    <property type="component" value="Unassembled WGS sequence"/>
</dbReference>
<dbReference type="GO" id="GO:0008855">
    <property type="term" value="F:exodeoxyribonuclease VII activity"/>
    <property type="evidence" value="ECO:0007669"/>
    <property type="project" value="InterPro"/>
</dbReference>
<sequence length="330" mass="37165">MSNSLLSKDSLSEAYKRELKEIRNIVGNSLEQRKYTIVAEVEFINEGRFGTNFVTVFDESGTKIQMKVAEQLAHVLEREKTYIFSGHFEVGYSEKFGALQFKPQQIEAFGNSFRTMQQQVASRELIESQYLSKYKNDFSSFLGKQRCHVALVTSGQSKAIHDVEEVLKRRPGIVHSVYRVKLNDSKSIAAGIFEASESGCDVVMIVRGGGSDTDFLVFDSVEVVREIYNCSIPVITGLGHTSNLTLADQVADRCETTPTKAAQFLLDRLGRVENTSSYEVREETSHYAAYKKPVRLPEQPIKNKKGNIPLFIVISISVVILAIIYLNYYL</sequence>
<name>A0A919Y208_9BACL</name>